<sequence length="202" mass="22266">MSRSASKSPLTDHVHRSSESGGGRLGGKGNGRGSTGIVMERAGSGISDTVGIGLYASATSYLSSQTTPRASGPSRSLQTSHMQTSSSRVSFVRPFSINFDPDLERDHSGWPLRRDLVRARRQGAQAPLRPRIRGGHRRPLAVRHHRLRQPAWQADVQARVSAPLRLSLGASTTRRDWMTFRKHLNLELETLDLSARPKRQVC</sequence>
<name>A0ACC1NG81_9APHY</name>
<comment type="caution">
    <text evidence="1">The sequence shown here is derived from an EMBL/GenBank/DDBJ whole genome shotgun (WGS) entry which is preliminary data.</text>
</comment>
<evidence type="ECO:0000313" key="1">
    <source>
        <dbReference type="EMBL" id="KAJ2978285.1"/>
    </source>
</evidence>
<organism evidence="1 2">
    <name type="scientific">Trametes sanguinea</name>
    <dbReference type="NCBI Taxonomy" id="158606"/>
    <lineage>
        <taxon>Eukaryota</taxon>
        <taxon>Fungi</taxon>
        <taxon>Dikarya</taxon>
        <taxon>Basidiomycota</taxon>
        <taxon>Agaricomycotina</taxon>
        <taxon>Agaricomycetes</taxon>
        <taxon>Polyporales</taxon>
        <taxon>Polyporaceae</taxon>
        <taxon>Trametes</taxon>
    </lineage>
</organism>
<evidence type="ECO:0000313" key="2">
    <source>
        <dbReference type="Proteomes" id="UP001144978"/>
    </source>
</evidence>
<reference evidence="1" key="1">
    <citation type="submission" date="2022-08" db="EMBL/GenBank/DDBJ databases">
        <title>Genome Sequence of Pycnoporus sanguineus.</title>
        <authorList>
            <person name="Buettner E."/>
        </authorList>
    </citation>
    <scope>NUCLEOTIDE SEQUENCE</scope>
    <source>
        <strain evidence="1">CG-C14</strain>
    </source>
</reference>
<protein>
    <submittedName>
        <fullName evidence="1">Uncharacterized protein</fullName>
    </submittedName>
</protein>
<gene>
    <name evidence="1" type="ORF">NUW54_g11308</name>
</gene>
<dbReference type="EMBL" id="JANSHE010004367">
    <property type="protein sequence ID" value="KAJ2978285.1"/>
    <property type="molecule type" value="Genomic_DNA"/>
</dbReference>
<keyword evidence="2" id="KW-1185">Reference proteome</keyword>
<proteinExistence type="predicted"/>
<accession>A0ACC1NG81</accession>
<dbReference type="Proteomes" id="UP001144978">
    <property type="component" value="Unassembled WGS sequence"/>
</dbReference>